<comment type="caution">
    <text evidence="4">The sequence shown here is derived from an EMBL/GenBank/DDBJ whole genome shotgun (WGS) entry which is preliminary data.</text>
</comment>
<dbReference type="CDD" id="cd16936">
    <property type="entry name" value="HATPase_RsbW-like"/>
    <property type="match status" value="1"/>
</dbReference>
<dbReference type="Proteomes" id="UP000286931">
    <property type="component" value="Unassembled WGS sequence"/>
</dbReference>
<accession>A0A401Z352</accession>
<dbReference type="InterPro" id="IPR036890">
    <property type="entry name" value="HATPase_C_sf"/>
</dbReference>
<dbReference type="GO" id="GO:0004674">
    <property type="term" value="F:protein serine/threonine kinase activity"/>
    <property type="evidence" value="ECO:0007669"/>
    <property type="project" value="UniProtKB-KW"/>
</dbReference>
<dbReference type="PANTHER" id="PTHR35526">
    <property type="entry name" value="ANTI-SIGMA-F FACTOR RSBW-RELATED"/>
    <property type="match status" value="1"/>
</dbReference>
<feature type="compositionally biased region" description="Polar residues" evidence="2">
    <location>
        <begin position="189"/>
        <end position="201"/>
    </location>
</feature>
<dbReference type="InterPro" id="IPR050267">
    <property type="entry name" value="Anti-sigma-factor_SerPK"/>
</dbReference>
<dbReference type="EMBL" id="BIFH01000047">
    <property type="protein sequence ID" value="GCE01250.1"/>
    <property type="molecule type" value="Genomic_DNA"/>
</dbReference>
<evidence type="ECO:0000256" key="2">
    <source>
        <dbReference type="SAM" id="MobiDB-lite"/>
    </source>
</evidence>
<dbReference type="RefSeq" id="WP_126642899.1">
    <property type="nucleotide sequence ID" value="NZ_BIFH01000047.1"/>
</dbReference>
<feature type="compositionally biased region" description="Low complexity" evidence="2">
    <location>
        <begin position="138"/>
        <end position="152"/>
    </location>
</feature>
<proteinExistence type="predicted"/>
<feature type="region of interest" description="Disordered" evidence="2">
    <location>
        <begin position="72"/>
        <end position="101"/>
    </location>
</feature>
<gene>
    <name evidence="4" type="ORF">EHYA_09014</name>
</gene>
<dbReference type="InterPro" id="IPR003594">
    <property type="entry name" value="HATPase_dom"/>
</dbReference>
<evidence type="ECO:0000256" key="1">
    <source>
        <dbReference type="ARBA" id="ARBA00022527"/>
    </source>
</evidence>
<keyword evidence="1" id="KW-0418">Kinase</keyword>
<feature type="domain" description="Histidine kinase/HSP90-like ATPase" evidence="3">
    <location>
        <begin position="19"/>
        <end position="124"/>
    </location>
</feature>
<dbReference type="AlphaFoldDB" id="A0A401Z352"/>
<feature type="region of interest" description="Disordered" evidence="2">
    <location>
        <begin position="124"/>
        <end position="201"/>
    </location>
</feature>
<keyword evidence="1" id="KW-0723">Serine/threonine-protein kinase</keyword>
<evidence type="ECO:0000259" key="3">
    <source>
        <dbReference type="Pfam" id="PF13581"/>
    </source>
</evidence>
<feature type="compositionally biased region" description="Basic and acidic residues" evidence="2">
    <location>
        <begin position="81"/>
        <end position="93"/>
    </location>
</feature>
<dbReference type="Gene3D" id="3.30.565.10">
    <property type="entry name" value="Histidine kinase-like ATPase, C-terminal domain"/>
    <property type="match status" value="1"/>
</dbReference>
<dbReference type="OrthoDB" id="4301723at2"/>
<organism evidence="4 5">
    <name type="scientific">Embleya hyalina</name>
    <dbReference type="NCBI Taxonomy" id="516124"/>
    <lineage>
        <taxon>Bacteria</taxon>
        <taxon>Bacillati</taxon>
        <taxon>Actinomycetota</taxon>
        <taxon>Actinomycetes</taxon>
        <taxon>Kitasatosporales</taxon>
        <taxon>Streptomycetaceae</taxon>
        <taxon>Embleya</taxon>
    </lineage>
</organism>
<dbReference type="SUPFAM" id="SSF55874">
    <property type="entry name" value="ATPase domain of HSP90 chaperone/DNA topoisomerase II/histidine kinase"/>
    <property type="match status" value="1"/>
</dbReference>
<dbReference type="PANTHER" id="PTHR35526:SF3">
    <property type="entry name" value="ANTI-SIGMA-F FACTOR RSBW"/>
    <property type="match status" value="1"/>
</dbReference>
<dbReference type="Pfam" id="PF13581">
    <property type="entry name" value="HATPase_c_2"/>
    <property type="match status" value="1"/>
</dbReference>
<sequence length="201" mass="21894">MTRLRRSLFRWRLPRQTGAAGRARDEVRAALAGWGWDEDRVATAVLVVSELSTNARLHTDGPIGLAVRRTRHGARLSVTDTDPRPPTRRDTGPRQEGGFGLHILDTIASRWGVRTHRAGKTVWADVDARDPAPRSRPAHAPTTGPAAAGQRPAGPPRRPRDHGAAAPRDPGILQGGSDRGRTCDPVSRWRTTALSATRSDR</sequence>
<evidence type="ECO:0000313" key="4">
    <source>
        <dbReference type="EMBL" id="GCE01250.1"/>
    </source>
</evidence>
<keyword evidence="5" id="KW-1185">Reference proteome</keyword>
<reference evidence="4 5" key="1">
    <citation type="submission" date="2018-12" db="EMBL/GenBank/DDBJ databases">
        <title>Draft genome sequence of Embleya hyalina NBRC 13850T.</title>
        <authorList>
            <person name="Komaki H."/>
            <person name="Hosoyama A."/>
            <person name="Kimura A."/>
            <person name="Ichikawa N."/>
            <person name="Tamura T."/>
        </authorList>
    </citation>
    <scope>NUCLEOTIDE SEQUENCE [LARGE SCALE GENOMIC DNA]</scope>
    <source>
        <strain evidence="4 5">NBRC 13850</strain>
    </source>
</reference>
<protein>
    <submittedName>
        <fullName evidence="4">ATPase</fullName>
    </submittedName>
</protein>
<evidence type="ECO:0000313" key="5">
    <source>
        <dbReference type="Proteomes" id="UP000286931"/>
    </source>
</evidence>
<keyword evidence="1" id="KW-0808">Transferase</keyword>
<name>A0A401Z352_9ACTN</name>